<comment type="caution">
    <text evidence="8">The sequence shown here is derived from an EMBL/GenBank/DDBJ whole genome shotgun (WGS) entry which is preliminary data.</text>
</comment>
<dbReference type="GO" id="GO:0008270">
    <property type="term" value="F:zinc ion binding"/>
    <property type="evidence" value="ECO:0007669"/>
    <property type="project" value="UniProtKB-KW"/>
</dbReference>
<dbReference type="Gene3D" id="3.30.160.60">
    <property type="entry name" value="Classic Zinc Finger"/>
    <property type="match status" value="3"/>
</dbReference>
<feature type="domain" description="C2H2-type" evidence="7">
    <location>
        <begin position="17"/>
        <end position="35"/>
    </location>
</feature>
<keyword evidence="1" id="KW-0479">Metal-binding</keyword>
<evidence type="ECO:0000256" key="3">
    <source>
        <dbReference type="ARBA" id="ARBA00022771"/>
    </source>
</evidence>
<evidence type="ECO:0000256" key="5">
    <source>
        <dbReference type="ARBA" id="ARBA00023242"/>
    </source>
</evidence>
<gene>
    <name evidence="8" type="ORF">PLXY2_LOCUS7920</name>
</gene>
<feature type="domain" description="C2H2-type" evidence="7">
    <location>
        <begin position="36"/>
        <end position="63"/>
    </location>
</feature>
<protein>
    <submittedName>
        <fullName evidence="8">(diamondback moth) hypothetical protein</fullName>
    </submittedName>
</protein>
<evidence type="ECO:0000259" key="7">
    <source>
        <dbReference type="PROSITE" id="PS50157"/>
    </source>
</evidence>
<dbReference type="EMBL" id="CAJHNJ030000028">
    <property type="protein sequence ID" value="CAG9123171.1"/>
    <property type="molecule type" value="Genomic_DNA"/>
</dbReference>
<dbReference type="InterPro" id="IPR013087">
    <property type="entry name" value="Znf_C2H2_type"/>
</dbReference>
<accession>A0A8S4F8U4</accession>
<evidence type="ECO:0000256" key="1">
    <source>
        <dbReference type="ARBA" id="ARBA00022723"/>
    </source>
</evidence>
<dbReference type="PANTHER" id="PTHR23235">
    <property type="entry name" value="KRUEPPEL-LIKE TRANSCRIPTION FACTOR"/>
    <property type="match status" value="1"/>
</dbReference>
<dbReference type="GO" id="GO:0000978">
    <property type="term" value="F:RNA polymerase II cis-regulatory region sequence-specific DNA binding"/>
    <property type="evidence" value="ECO:0007669"/>
    <property type="project" value="TreeGrafter"/>
</dbReference>
<keyword evidence="2" id="KW-0677">Repeat</keyword>
<organism evidence="8 9">
    <name type="scientific">Plutella xylostella</name>
    <name type="common">Diamondback moth</name>
    <name type="synonym">Plutella maculipennis</name>
    <dbReference type="NCBI Taxonomy" id="51655"/>
    <lineage>
        <taxon>Eukaryota</taxon>
        <taxon>Metazoa</taxon>
        <taxon>Ecdysozoa</taxon>
        <taxon>Arthropoda</taxon>
        <taxon>Hexapoda</taxon>
        <taxon>Insecta</taxon>
        <taxon>Pterygota</taxon>
        <taxon>Neoptera</taxon>
        <taxon>Endopterygota</taxon>
        <taxon>Lepidoptera</taxon>
        <taxon>Glossata</taxon>
        <taxon>Ditrysia</taxon>
        <taxon>Yponomeutoidea</taxon>
        <taxon>Plutellidae</taxon>
        <taxon>Plutella</taxon>
    </lineage>
</organism>
<evidence type="ECO:0000256" key="4">
    <source>
        <dbReference type="ARBA" id="ARBA00022833"/>
    </source>
</evidence>
<dbReference type="PROSITE" id="PS00028">
    <property type="entry name" value="ZINC_FINGER_C2H2_1"/>
    <property type="match status" value="2"/>
</dbReference>
<dbReference type="GO" id="GO:0040029">
    <property type="term" value="P:epigenetic regulation of gene expression"/>
    <property type="evidence" value="ECO:0007669"/>
    <property type="project" value="UniProtKB-ARBA"/>
</dbReference>
<sequence>MAKKSFQRGGDYFICRFTTKDHLKRHYRIHTGEKPYKCEFCTRAFSQSNDLAKHRRSHVGDHLYKCDQCTEGFRLKSELTQHISEHFLASKLEAEKNNKSELKLDKDGESGIESEFLTNGS</sequence>
<evidence type="ECO:0000313" key="8">
    <source>
        <dbReference type="EMBL" id="CAG9123171.1"/>
    </source>
</evidence>
<evidence type="ECO:0000256" key="2">
    <source>
        <dbReference type="ARBA" id="ARBA00022737"/>
    </source>
</evidence>
<keyword evidence="3 6" id="KW-0863">Zinc-finger</keyword>
<feature type="domain" description="C2H2-type" evidence="7">
    <location>
        <begin position="64"/>
        <end position="86"/>
    </location>
</feature>
<keyword evidence="4" id="KW-0862">Zinc</keyword>
<dbReference type="Pfam" id="PF00096">
    <property type="entry name" value="zf-C2H2"/>
    <property type="match status" value="2"/>
</dbReference>
<dbReference type="FunFam" id="3.30.160.60:FF:002402">
    <property type="entry name" value="Zinc finger protein 347"/>
    <property type="match status" value="1"/>
</dbReference>
<dbReference type="SUPFAM" id="SSF57667">
    <property type="entry name" value="beta-beta-alpha zinc fingers"/>
    <property type="match status" value="1"/>
</dbReference>
<name>A0A8S4F8U4_PLUXY</name>
<dbReference type="PANTHER" id="PTHR23235:SF142">
    <property type="entry name" value="ZINC FINGER PROTEIN 384"/>
    <property type="match status" value="1"/>
</dbReference>
<dbReference type="AlphaFoldDB" id="A0A8S4F8U4"/>
<reference evidence="8" key="1">
    <citation type="submission" date="2020-11" db="EMBL/GenBank/DDBJ databases">
        <authorList>
            <person name="Whiteford S."/>
        </authorList>
    </citation>
    <scope>NUCLEOTIDE SEQUENCE</scope>
</reference>
<dbReference type="GO" id="GO:0000981">
    <property type="term" value="F:DNA-binding transcription factor activity, RNA polymerase II-specific"/>
    <property type="evidence" value="ECO:0007669"/>
    <property type="project" value="TreeGrafter"/>
</dbReference>
<dbReference type="FunFam" id="3.30.160.60:FF:000690">
    <property type="entry name" value="Zinc finger protein 354C"/>
    <property type="match status" value="1"/>
</dbReference>
<proteinExistence type="predicted"/>
<evidence type="ECO:0000313" key="9">
    <source>
        <dbReference type="Proteomes" id="UP000653454"/>
    </source>
</evidence>
<keyword evidence="5" id="KW-0539">Nucleus</keyword>
<dbReference type="GO" id="GO:0003682">
    <property type="term" value="F:chromatin binding"/>
    <property type="evidence" value="ECO:0007669"/>
    <property type="project" value="UniProtKB-ARBA"/>
</dbReference>
<keyword evidence="9" id="KW-1185">Reference proteome</keyword>
<dbReference type="InterPro" id="IPR036236">
    <property type="entry name" value="Znf_C2H2_sf"/>
</dbReference>
<dbReference type="PROSITE" id="PS50157">
    <property type="entry name" value="ZINC_FINGER_C2H2_2"/>
    <property type="match status" value="3"/>
</dbReference>
<dbReference type="GO" id="GO:0000785">
    <property type="term" value="C:chromatin"/>
    <property type="evidence" value="ECO:0007669"/>
    <property type="project" value="UniProtKB-ARBA"/>
</dbReference>
<evidence type="ECO:0000256" key="6">
    <source>
        <dbReference type="PROSITE-ProRule" id="PRU00042"/>
    </source>
</evidence>
<dbReference type="Proteomes" id="UP000653454">
    <property type="component" value="Unassembled WGS sequence"/>
</dbReference>
<dbReference type="SMART" id="SM00355">
    <property type="entry name" value="ZnF_C2H2"/>
    <property type="match status" value="3"/>
</dbReference>